<dbReference type="PANTHER" id="PTHR43421:SF1">
    <property type="entry name" value="METALLOPROTEASE PMBA"/>
    <property type="match status" value="1"/>
</dbReference>
<dbReference type="Pfam" id="PF19289">
    <property type="entry name" value="PmbA_TldD_3rd"/>
    <property type="match status" value="1"/>
</dbReference>
<dbReference type="InterPro" id="IPR036059">
    <property type="entry name" value="TldD/PmbA_sf"/>
</dbReference>
<dbReference type="InterPro" id="IPR035068">
    <property type="entry name" value="TldD/PmbA_N"/>
</dbReference>
<sequence>MSAVVDNILGLAEGRGVSAEVFYLQVDETPVEFEANRLKSLQTKATTGLALRVIADGRLGFASSTDLNRVEGLLEAAIETAASGNEAEFDFAGPEALPTAHAAFEIPPTARFVERGEALVERVRAYNSDILVSATFAVRRSRVEIATTGGAHGERERVTVTASLSGNLVRGEDLLEAYGYGVARDGEPDYDQLVEEVLTKFRRAERNARVAGGTLPVIFSPRAAAFTLGGLFQTALSGQTVVQKTSPLADKVGQTLFSEKLTLYEDPSAGTSAVPFDDEGTPTRPKRFIEQGTVREFYWDRTWASRSGQPLGGNGFRGGLGRPSPGLVNLCMAGGRVPAADLIRSIDEGILVEQVLGAGQSNQFAGEFSVNLDLGYKIEHGEIVGRLKNTMVAGNIFEAFNAQLAGLSAETEWVFGSACLPTIAFAGLGVSSRG</sequence>
<dbReference type="RefSeq" id="WP_230840355.1">
    <property type="nucleotide sequence ID" value="NZ_CP063845.1"/>
</dbReference>
<gene>
    <name evidence="4" type="ORF">ISF26_16315</name>
</gene>
<evidence type="ECO:0000256" key="1">
    <source>
        <dbReference type="ARBA" id="ARBA00005836"/>
    </source>
</evidence>
<dbReference type="Gene3D" id="3.30.2290.10">
    <property type="entry name" value="PmbA/TldD superfamily"/>
    <property type="match status" value="1"/>
</dbReference>
<dbReference type="Pfam" id="PF01523">
    <property type="entry name" value="PmbA_TldD_1st"/>
    <property type="match status" value="1"/>
</dbReference>
<reference evidence="4 5" key="1">
    <citation type="journal article" date="2021" name="Genome Biol. Evol.">
        <title>Complete Genome Sequencing of a Novel Gloeobacter Species from a Waterfall Cave in Mexico.</title>
        <authorList>
            <person name="Saw J.H."/>
            <person name="Cardona T."/>
            <person name="Montejano G."/>
        </authorList>
    </citation>
    <scope>NUCLEOTIDE SEQUENCE [LARGE SCALE GENOMIC DNA]</scope>
    <source>
        <strain evidence="4">MG652769</strain>
    </source>
</reference>
<evidence type="ECO:0000259" key="2">
    <source>
        <dbReference type="Pfam" id="PF01523"/>
    </source>
</evidence>
<dbReference type="EMBL" id="CP063845">
    <property type="protein sequence ID" value="UFP93354.1"/>
    <property type="molecule type" value="Genomic_DNA"/>
</dbReference>
<accession>A0ABY3PIE1</accession>
<name>A0ABY3PIE1_9CYAN</name>
<dbReference type="InterPro" id="IPR002510">
    <property type="entry name" value="Metalloprtase-TldD/E_N"/>
</dbReference>
<feature type="domain" description="Metalloprotease TldD/E N-terminal" evidence="2">
    <location>
        <begin position="19"/>
        <end position="79"/>
    </location>
</feature>
<organism evidence="4 5">
    <name type="scientific">Gloeobacter morelensis MG652769</name>
    <dbReference type="NCBI Taxonomy" id="2781736"/>
    <lineage>
        <taxon>Bacteria</taxon>
        <taxon>Bacillati</taxon>
        <taxon>Cyanobacteriota</taxon>
        <taxon>Cyanophyceae</taxon>
        <taxon>Gloeobacterales</taxon>
        <taxon>Gloeobacteraceae</taxon>
        <taxon>Gloeobacter</taxon>
        <taxon>Gloeobacter morelensis</taxon>
    </lineage>
</organism>
<feature type="domain" description="Metalloprotease TldD/E C-terminal" evidence="3">
    <location>
        <begin position="213"/>
        <end position="431"/>
    </location>
</feature>
<evidence type="ECO:0000313" key="4">
    <source>
        <dbReference type="EMBL" id="UFP93354.1"/>
    </source>
</evidence>
<dbReference type="Proteomes" id="UP001054846">
    <property type="component" value="Chromosome"/>
</dbReference>
<dbReference type="SUPFAM" id="SSF111283">
    <property type="entry name" value="Putative modulator of DNA gyrase, PmbA/TldD"/>
    <property type="match status" value="1"/>
</dbReference>
<protein>
    <submittedName>
        <fullName evidence="4">TldD/PmbA family protein</fullName>
    </submittedName>
</protein>
<comment type="similarity">
    <text evidence="1">Belongs to the peptidase U62 family.</text>
</comment>
<proteinExistence type="inferred from homology"/>
<evidence type="ECO:0000259" key="3">
    <source>
        <dbReference type="Pfam" id="PF19289"/>
    </source>
</evidence>
<dbReference type="PANTHER" id="PTHR43421">
    <property type="entry name" value="METALLOPROTEASE PMBA"/>
    <property type="match status" value="1"/>
</dbReference>
<keyword evidence="5" id="KW-1185">Reference proteome</keyword>
<dbReference type="InterPro" id="IPR047657">
    <property type="entry name" value="PmbA"/>
</dbReference>
<dbReference type="InterPro" id="IPR045569">
    <property type="entry name" value="Metalloprtase-TldD/E_C"/>
</dbReference>
<evidence type="ECO:0000313" key="5">
    <source>
        <dbReference type="Proteomes" id="UP001054846"/>
    </source>
</evidence>